<dbReference type="Proteomes" id="UP000004949">
    <property type="component" value="Unassembled WGS sequence"/>
</dbReference>
<dbReference type="EMBL" id="AGQV01000002">
    <property type="protein sequence ID" value="EHH68303.1"/>
    <property type="molecule type" value="Genomic_DNA"/>
</dbReference>
<protein>
    <submittedName>
        <fullName evidence="1">Uncharacterized protein</fullName>
    </submittedName>
</protein>
<accession>G6XHS9</accession>
<evidence type="ECO:0000313" key="1">
    <source>
        <dbReference type="EMBL" id="EHH68303.1"/>
    </source>
</evidence>
<evidence type="ECO:0000313" key="2">
    <source>
        <dbReference type="Proteomes" id="UP000004949"/>
    </source>
</evidence>
<sequence>MGKFFQDTFLWTALDNPNGPHGDSENIRRARGETASEVPIFPEKGNIWPGTPQPLPTLKDVENPNSTFNHALGDPATYFGGAALDENFMGGIGNKGALGANGPQLQSGGSLSIGESSDTHHGVMQDKSRVIPTLPSAVPDNAGRFLSKNPTKTILIPNGDGTSTLIAPDGSVKVVRGVPSLPK</sequence>
<name>G6XHS9_9PROT</name>
<keyword evidence="2" id="KW-1185">Reference proteome</keyword>
<dbReference type="PATRIC" id="fig|1088869.3.peg.1073"/>
<comment type="caution">
    <text evidence="1">The sequence shown here is derived from an EMBL/GenBank/DDBJ whole genome shotgun (WGS) entry which is preliminary data.</text>
</comment>
<gene>
    <name evidence="1" type="ORF">GMO_10730</name>
</gene>
<reference evidence="1 2" key="1">
    <citation type="submission" date="2011-10" db="EMBL/GenBank/DDBJ databases">
        <title>Genome sequence of Gluconobacter morbifer G707, isolated from Drosophila gut.</title>
        <authorList>
            <person name="Lee W.-J."/>
            <person name="Kim E.-K."/>
        </authorList>
    </citation>
    <scope>NUCLEOTIDE SEQUENCE [LARGE SCALE GENOMIC DNA]</scope>
    <source>
        <strain evidence="1 2">G707</strain>
    </source>
</reference>
<organism evidence="1 2">
    <name type="scientific">Gluconobacter morbifer G707</name>
    <dbReference type="NCBI Taxonomy" id="1088869"/>
    <lineage>
        <taxon>Bacteria</taxon>
        <taxon>Pseudomonadati</taxon>
        <taxon>Pseudomonadota</taxon>
        <taxon>Alphaproteobacteria</taxon>
        <taxon>Acetobacterales</taxon>
        <taxon>Acetobacteraceae</taxon>
        <taxon>Gluconobacter</taxon>
    </lineage>
</organism>
<dbReference type="AlphaFoldDB" id="G6XHS9"/>
<proteinExistence type="predicted"/>